<proteinExistence type="predicted"/>
<dbReference type="Proteomes" id="UP001501578">
    <property type="component" value="Unassembled WGS sequence"/>
</dbReference>
<dbReference type="EMBL" id="BAAAHQ010000009">
    <property type="protein sequence ID" value="GAA0923030.1"/>
    <property type="molecule type" value="Genomic_DNA"/>
</dbReference>
<feature type="coiled-coil region" evidence="1">
    <location>
        <begin position="66"/>
        <end position="93"/>
    </location>
</feature>
<evidence type="ECO:0000313" key="3">
    <source>
        <dbReference type="Proteomes" id="UP001501578"/>
    </source>
</evidence>
<reference evidence="2 3" key="1">
    <citation type="journal article" date="2019" name="Int. J. Syst. Evol. Microbiol.">
        <title>The Global Catalogue of Microorganisms (GCM) 10K type strain sequencing project: providing services to taxonomists for standard genome sequencing and annotation.</title>
        <authorList>
            <consortium name="The Broad Institute Genomics Platform"/>
            <consortium name="The Broad Institute Genome Sequencing Center for Infectious Disease"/>
            <person name="Wu L."/>
            <person name="Ma J."/>
        </authorList>
    </citation>
    <scope>NUCLEOTIDE SEQUENCE [LARGE SCALE GENOMIC DNA]</scope>
    <source>
        <strain evidence="2 3">JCM 11136</strain>
    </source>
</reference>
<keyword evidence="3" id="KW-1185">Reference proteome</keyword>
<accession>A0ABN1P6I6</accession>
<organism evidence="2 3">
    <name type="scientific">Nonomuraea longicatena</name>
    <dbReference type="NCBI Taxonomy" id="83682"/>
    <lineage>
        <taxon>Bacteria</taxon>
        <taxon>Bacillati</taxon>
        <taxon>Actinomycetota</taxon>
        <taxon>Actinomycetes</taxon>
        <taxon>Streptosporangiales</taxon>
        <taxon>Streptosporangiaceae</taxon>
        <taxon>Nonomuraea</taxon>
    </lineage>
</organism>
<gene>
    <name evidence="2" type="ORF">GCM10009560_22710</name>
</gene>
<sequence length="96" mass="10047">MGGFDIHFQALKDCGAAAYRLAKDFEQAYGELKPAKGTGLFGSLDGASALDAQVAKVEEDLVKKEYGAAAERLRAVENALDRVETNVRAANAASGG</sequence>
<dbReference type="RefSeq" id="WP_343949736.1">
    <property type="nucleotide sequence ID" value="NZ_BAAAHQ010000009.1"/>
</dbReference>
<keyword evidence="1" id="KW-0175">Coiled coil</keyword>
<protein>
    <submittedName>
        <fullName evidence="2">Uncharacterized protein</fullName>
    </submittedName>
</protein>
<name>A0ABN1P6I6_9ACTN</name>
<evidence type="ECO:0000256" key="1">
    <source>
        <dbReference type="SAM" id="Coils"/>
    </source>
</evidence>
<comment type="caution">
    <text evidence="2">The sequence shown here is derived from an EMBL/GenBank/DDBJ whole genome shotgun (WGS) entry which is preliminary data.</text>
</comment>
<evidence type="ECO:0000313" key="2">
    <source>
        <dbReference type="EMBL" id="GAA0923030.1"/>
    </source>
</evidence>